<accession>A0A9D4LWJ8</accession>
<dbReference type="Gene3D" id="1.10.1410.40">
    <property type="match status" value="1"/>
</dbReference>
<dbReference type="AlphaFoldDB" id="A0A9D4LWJ8"/>
<dbReference type="Pfam" id="PF20266">
    <property type="entry name" value="Mab-21_C"/>
    <property type="match status" value="1"/>
</dbReference>
<protein>
    <recommendedName>
        <fullName evidence="1">Mab-21-like HhH/H2TH-like domain-containing protein</fullName>
    </recommendedName>
</protein>
<gene>
    <name evidence="2" type="ORF">DPMN_028128</name>
</gene>
<name>A0A9D4LWJ8_DREPO</name>
<feature type="domain" description="Mab-21-like HhH/H2TH-like" evidence="1">
    <location>
        <begin position="279"/>
        <end position="362"/>
    </location>
</feature>
<dbReference type="OrthoDB" id="6054423at2759"/>
<dbReference type="InterPro" id="IPR024810">
    <property type="entry name" value="MAB21L/cGLR"/>
</dbReference>
<dbReference type="PANTHER" id="PTHR10656">
    <property type="entry name" value="CELL FATE DETERMINING PROTEIN MAB21-RELATED"/>
    <property type="match status" value="1"/>
</dbReference>
<dbReference type="PANTHER" id="PTHR10656:SF69">
    <property type="entry name" value="MAB-21-LIKE HHH_H2TH-LIKE DOMAIN-CONTAINING PROTEIN"/>
    <property type="match status" value="1"/>
</dbReference>
<evidence type="ECO:0000259" key="1">
    <source>
        <dbReference type="Pfam" id="PF20266"/>
    </source>
</evidence>
<keyword evidence="3" id="KW-1185">Reference proteome</keyword>
<reference evidence="2" key="2">
    <citation type="submission" date="2020-11" db="EMBL/GenBank/DDBJ databases">
        <authorList>
            <person name="McCartney M.A."/>
            <person name="Auch B."/>
            <person name="Kono T."/>
            <person name="Mallez S."/>
            <person name="Becker A."/>
            <person name="Gohl D.M."/>
            <person name="Silverstein K.A.T."/>
            <person name="Koren S."/>
            <person name="Bechman K.B."/>
            <person name="Herman A."/>
            <person name="Abrahante J.E."/>
            <person name="Garbe J."/>
        </authorList>
    </citation>
    <scope>NUCLEOTIDE SEQUENCE</scope>
    <source>
        <strain evidence="2">Duluth1</strain>
        <tissue evidence="2">Whole animal</tissue>
    </source>
</reference>
<dbReference type="Proteomes" id="UP000828390">
    <property type="component" value="Unassembled WGS sequence"/>
</dbReference>
<reference evidence="2" key="1">
    <citation type="journal article" date="2019" name="bioRxiv">
        <title>The Genome of the Zebra Mussel, Dreissena polymorpha: A Resource for Invasive Species Research.</title>
        <authorList>
            <person name="McCartney M.A."/>
            <person name="Auch B."/>
            <person name="Kono T."/>
            <person name="Mallez S."/>
            <person name="Zhang Y."/>
            <person name="Obille A."/>
            <person name="Becker A."/>
            <person name="Abrahante J.E."/>
            <person name="Garbe J."/>
            <person name="Badalamenti J.P."/>
            <person name="Herman A."/>
            <person name="Mangelson H."/>
            <person name="Liachko I."/>
            <person name="Sullivan S."/>
            <person name="Sone E.D."/>
            <person name="Koren S."/>
            <person name="Silverstein K.A.T."/>
            <person name="Beckman K.B."/>
            <person name="Gohl D.M."/>
        </authorList>
    </citation>
    <scope>NUCLEOTIDE SEQUENCE</scope>
    <source>
        <strain evidence="2">Duluth1</strain>
        <tissue evidence="2">Whole animal</tissue>
    </source>
</reference>
<organism evidence="2 3">
    <name type="scientific">Dreissena polymorpha</name>
    <name type="common">Zebra mussel</name>
    <name type="synonym">Mytilus polymorpha</name>
    <dbReference type="NCBI Taxonomy" id="45954"/>
    <lineage>
        <taxon>Eukaryota</taxon>
        <taxon>Metazoa</taxon>
        <taxon>Spiralia</taxon>
        <taxon>Lophotrochozoa</taxon>
        <taxon>Mollusca</taxon>
        <taxon>Bivalvia</taxon>
        <taxon>Autobranchia</taxon>
        <taxon>Heteroconchia</taxon>
        <taxon>Euheterodonta</taxon>
        <taxon>Imparidentia</taxon>
        <taxon>Neoheterodontei</taxon>
        <taxon>Myida</taxon>
        <taxon>Dreissenoidea</taxon>
        <taxon>Dreissenidae</taxon>
        <taxon>Dreissena</taxon>
    </lineage>
</organism>
<dbReference type="InterPro" id="IPR046906">
    <property type="entry name" value="Mab-21_HhH/H2TH-like"/>
</dbReference>
<dbReference type="SMART" id="SM01265">
    <property type="entry name" value="Mab-21"/>
    <property type="match status" value="1"/>
</dbReference>
<comment type="caution">
    <text evidence="2">The sequence shown here is derived from an EMBL/GenBank/DDBJ whole genome shotgun (WGS) entry which is preliminary data.</text>
</comment>
<dbReference type="EMBL" id="JAIWYP010000002">
    <property type="protein sequence ID" value="KAH3865089.1"/>
    <property type="molecule type" value="Genomic_DNA"/>
</dbReference>
<evidence type="ECO:0000313" key="2">
    <source>
        <dbReference type="EMBL" id="KAH3865089.1"/>
    </source>
</evidence>
<proteinExistence type="predicted"/>
<evidence type="ECO:0000313" key="3">
    <source>
        <dbReference type="Proteomes" id="UP000828390"/>
    </source>
</evidence>
<sequence>MAEGAEKPLVPGSDRAPDCNIFRSSRIQLNNEEAFVEMNNCLNILGYGHALRQKRQEFYKQYDASLAPSGFVPSLKTIIVGSKAEGLSSFFESDRDHIAVTNIVECIEAGFEINSISENTPVFRMNTLICYPGHCILLLERGLPISLWIALSENALGQVLLSSTAYVNMHKLGGHLSQGPVLNERAGPSLPIEIGHLKNDIVFALRCHCPSILQRWAARSRHWPPADIVAMVVSMGAFLAPVGFKDSQNKHNEWRMCFNTGETELIINLNDTQVKLYVLLKMIAKVVLQPRNKEITSFMLKNIVLWLAENNPQSMFHERRLFFWLRESLLVIKSALSTKTLPYYMIPDRNLMAATGLTDAQQQTWIATLTEMIDEGPMIVRRLPKIRQAIICHPQPLLWYTAQKLELEIILLEMAKELPYISGNRAEGVLGLLFQHGLTWRVVEILNDVFENMGYTDAHNLFDILDILNRMFI</sequence>